<evidence type="ECO:0000259" key="6">
    <source>
        <dbReference type="Pfam" id="PF04542"/>
    </source>
</evidence>
<accession>A0AAW5K933</accession>
<dbReference type="EMBL" id="JANGAB010000001">
    <property type="protein sequence ID" value="MCQ4948683.1"/>
    <property type="molecule type" value="Genomic_DNA"/>
</dbReference>
<dbReference type="Pfam" id="PF04542">
    <property type="entry name" value="Sigma70_r2"/>
    <property type="match status" value="1"/>
</dbReference>
<dbReference type="Pfam" id="PF08281">
    <property type="entry name" value="Sigma70_r4_2"/>
    <property type="match status" value="1"/>
</dbReference>
<dbReference type="NCBIfam" id="TIGR02937">
    <property type="entry name" value="sigma70-ECF"/>
    <property type="match status" value="1"/>
</dbReference>
<comment type="caution">
    <text evidence="8">The sequence shown here is derived from an EMBL/GenBank/DDBJ whole genome shotgun (WGS) entry which is preliminary data.</text>
</comment>
<dbReference type="Proteomes" id="UP001205063">
    <property type="component" value="Unassembled WGS sequence"/>
</dbReference>
<dbReference type="InterPro" id="IPR014284">
    <property type="entry name" value="RNA_pol_sigma-70_dom"/>
</dbReference>
<feature type="domain" description="RNA polymerase sigma factor 70 region 4 type 2" evidence="7">
    <location>
        <begin position="124"/>
        <end position="175"/>
    </location>
</feature>
<keyword evidence="2" id="KW-0805">Transcription regulation</keyword>
<keyword evidence="4" id="KW-0238">DNA-binding</keyword>
<evidence type="ECO:0000313" key="8">
    <source>
        <dbReference type="EMBL" id="MCQ4948683.1"/>
    </source>
</evidence>
<dbReference type="InterPro" id="IPR039425">
    <property type="entry name" value="RNA_pol_sigma-70-like"/>
</dbReference>
<dbReference type="GO" id="GO:0003677">
    <property type="term" value="F:DNA binding"/>
    <property type="evidence" value="ECO:0007669"/>
    <property type="project" value="UniProtKB-KW"/>
</dbReference>
<evidence type="ECO:0000313" key="9">
    <source>
        <dbReference type="Proteomes" id="UP001205063"/>
    </source>
</evidence>
<dbReference type="InterPro" id="IPR013325">
    <property type="entry name" value="RNA_pol_sigma_r2"/>
</dbReference>
<dbReference type="InterPro" id="IPR007627">
    <property type="entry name" value="RNA_pol_sigma70_r2"/>
</dbReference>
<dbReference type="Gene3D" id="1.10.1740.10">
    <property type="match status" value="1"/>
</dbReference>
<dbReference type="SUPFAM" id="SSF88659">
    <property type="entry name" value="Sigma3 and sigma4 domains of RNA polymerase sigma factors"/>
    <property type="match status" value="1"/>
</dbReference>
<dbReference type="InterPro" id="IPR013324">
    <property type="entry name" value="RNA_pol_sigma_r3/r4-like"/>
</dbReference>
<dbReference type="Gene3D" id="1.10.10.10">
    <property type="entry name" value="Winged helix-like DNA-binding domain superfamily/Winged helix DNA-binding domain"/>
    <property type="match status" value="1"/>
</dbReference>
<dbReference type="PANTHER" id="PTHR43133:SF52">
    <property type="entry name" value="ECF RNA POLYMERASE SIGMA FACTOR SIGL"/>
    <property type="match status" value="1"/>
</dbReference>
<dbReference type="SUPFAM" id="SSF88946">
    <property type="entry name" value="Sigma2 domain of RNA polymerase sigma factors"/>
    <property type="match status" value="1"/>
</dbReference>
<evidence type="ECO:0000256" key="3">
    <source>
        <dbReference type="ARBA" id="ARBA00023082"/>
    </source>
</evidence>
<dbReference type="InterPro" id="IPR036388">
    <property type="entry name" value="WH-like_DNA-bd_sf"/>
</dbReference>
<dbReference type="GO" id="GO:0006352">
    <property type="term" value="P:DNA-templated transcription initiation"/>
    <property type="evidence" value="ECO:0007669"/>
    <property type="project" value="InterPro"/>
</dbReference>
<reference evidence="8" key="1">
    <citation type="submission" date="2022-06" db="EMBL/GenBank/DDBJ databases">
        <title>Isolation of gut microbiota from human fecal samples.</title>
        <authorList>
            <person name="Pamer E.G."/>
            <person name="Barat B."/>
            <person name="Waligurski E."/>
            <person name="Medina S."/>
            <person name="Paddock L."/>
            <person name="Mostad J."/>
        </authorList>
    </citation>
    <scope>NUCLEOTIDE SEQUENCE</scope>
    <source>
        <strain evidence="8">DFI.7.96</strain>
    </source>
</reference>
<evidence type="ECO:0000256" key="5">
    <source>
        <dbReference type="ARBA" id="ARBA00023163"/>
    </source>
</evidence>
<dbReference type="GO" id="GO:0016987">
    <property type="term" value="F:sigma factor activity"/>
    <property type="evidence" value="ECO:0007669"/>
    <property type="project" value="UniProtKB-KW"/>
</dbReference>
<keyword evidence="5" id="KW-0804">Transcription</keyword>
<proteinExistence type="inferred from homology"/>
<sequence length="391" mass="42604">MQLLSHQQLGKLLVRAQQGDSAAFDALYRATAPVQMSQICLYMGTSQGVEDLLQEVYLTLWKHLPEIQRPEALVAYLNRTTYHLCQNQRRLQGRRQAIAPQYALREDDLPPAEDPAAQKDWEISLQVALKTLSPAQRRAVELRYFQGKTIREICEETHQSASTVHRLLRAALEKLRLTVLPAVVPVLALPHTGALPAAVAPRRPHPARRVGVGAAVTCAAAVAAVSLAAVPVEIAGVEVGAEPAREQTISVRVESSLPLRQLALTGPEGEAVALMRDGKHYRGTVTRNGLYLLTAVGVTGARAEETFSVKEVDREGPALAQCRQEGEYTWLVMEDPAGVASLVCGEEGAEYAPLRREGDAFAFSLPAGNHRIRAEDRLGNRSSGTVAVEER</sequence>
<evidence type="ECO:0000256" key="1">
    <source>
        <dbReference type="ARBA" id="ARBA00010641"/>
    </source>
</evidence>
<dbReference type="CDD" id="cd06171">
    <property type="entry name" value="Sigma70_r4"/>
    <property type="match status" value="1"/>
</dbReference>
<dbReference type="PANTHER" id="PTHR43133">
    <property type="entry name" value="RNA POLYMERASE ECF-TYPE SIGMA FACTO"/>
    <property type="match status" value="1"/>
</dbReference>
<evidence type="ECO:0000259" key="7">
    <source>
        <dbReference type="Pfam" id="PF08281"/>
    </source>
</evidence>
<organism evidence="8 9">
    <name type="scientific">Bittarella massiliensis</name>
    <name type="common">ex Durand et al. 2017</name>
    <dbReference type="NCBI Taxonomy" id="1720313"/>
    <lineage>
        <taxon>Bacteria</taxon>
        <taxon>Bacillati</taxon>
        <taxon>Bacillota</taxon>
        <taxon>Clostridia</taxon>
        <taxon>Eubacteriales</taxon>
        <taxon>Oscillospiraceae</taxon>
        <taxon>Bittarella (ex Durand et al. 2017)</taxon>
    </lineage>
</organism>
<dbReference type="InterPro" id="IPR013249">
    <property type="entry name" value="RNA_pol_sigma70_r4_t2"/>
</dbReference>
<comment type="similarity">
    <text evidence="1">Belongs to the sigma-70 factor family. ECF subfamily.</text>
</comment>
<evidence type="ECO:0000256" key="4">
    <source>
        <dbReference type="ARBA" id="ARBA00023125"/>
    </source>
</evidence>
<dbReference type="RefSeq" id="WP_256135459.1">
    <property type="nucleotide sequence ID" value="NZ_JANGAB010000001.1"/>
</dbReference>
<name>A0AAW5K933_9FIRM</name>
<dbReference type="AlphaFoldDB" id="A0AAW5K933"/>
<protein>
    <submittedName>
        <fullName evidence="8">RNA polymerase sigma factor</fullName>
    </submittedName>
</protein>
<feature type="domain" description="RNA polymerase sigma-70 region 2" evidence="6">
    <location>
        <begin position="40"/>
        <end position="94"/>
    </location>
</feature>
<evidence type="ECO:0000256" key="2">
    <source>
        <dbReference type="ARBA" id="ARBA00023015"/>
    </source>
</evidence>
<gene>
    <name evidence="8" type="ORF">NE646_03220</name>
</gene>
<keyword evidence="3" id="KW-0731">Sigma factor</keyword>